<dbReference type="GO" id="GO:0000978">
    <property type="term" value="F:RNA polymerase II cis-regulatory region sequence-specific DNA binding"/>
    <property type="evidence" value="ECO:0007669"/>
    <property type="project" value="TreeGrafter"/>
</dbReference>
<evidence type="ECO:0000256" key="5">
    <source>
        <dbReference type="ARBA" id="ARBA00023242"/>
    </source>
</evidence>
<dbReference type="GO" id="GO:0005634">
    <property type="term" value="C:nucleus"/>
    <property type="evidence" value="ECO:0007669"/>
    <property type="project" value="UniProtKB-SubCell"/>
</dbReference>
<comment type="subcellular location">
    <subcellularLocation>
        <location evidence="1">Nucleus</location>
    </subcellularLocation>
</comment>
<dbReference type="FunFam" id="1.10.20.10:FF:000006">
    <property type="entry name" value="Nuclear transcription factor Y subunit gamma"/>
    <property type="match status" value="1"/>
</dbReference>
<dbReference type="InterPro" id="IPR003958">
    <property type="entry name" value="CBFA_NFYB_domain"/>
</dbReference>
<keyword evidence="12" id="KW-1185">Reference proteome</keyword>
<evidence type="ECO:0000259" key="8">
    <source>
        <dbReference type="Pfam" id="PF00125"/>
    </source>
</evidence>
<proteinExistence type="inferred from homology"/>
<dbReference type="InterPro" id="IPR009072">
    <property type="entry name" value="Histone-fold"/>
</dbReference>
<feature type="region of interest" description="Disordered" evidence="7">
    <location>
        <begin position="34"/>
        <end position="54"/>
    </location>
</feature>
<keyword evidence="2" id="KW-0805">Transcription regulation</keyword>
<evidence type="ECO:0000256" key="4">
    <source>
        <dbReference type="ARBA" id="ARBA00023163"/>
    </source>
</evidence>
<dbReference type="Gene3D" id="1.10.20.10">
    <property type="entry name" value="Histone, subunit A"/>
    <property type="match status" value="2"/>
</dbReference>
<keyword evidence="5" id="KW-0539">Nucleus</keyword>
<dbReference type="Proteomes" id="UP001172457">
    <property type="component" value="Chromosome 7"/>
</dbReference>
<reference evidence="11" key="1">
    <citation type="submission" date="2023-03" db="EMBL/GenBank/DDBJ databases">
        <title>Chromosome-scale reference genome and RAD-based genetic map of yellow starthistle (Centaurea solstitialis) reveal putative structural variation and QTLs associated with invader traits.</title>
        <authorList>
            <person name="Reatini B."/>
            <person name="Cang F.A."/>
            <person name="Jiang Q."/>
            <person name="Mckibben M.T.W."/>
            <person name="Barker M.S."/>
            <person name="Rieseberg L.H."/>
            <person name="Dlugosch K.M."/>
        </authorList>
    </citation>
    <scope>NUCLEOTIDE SEQUENCE</scope>
    <source>
        <strain evidence="11">CAN-66</strain>
        <tissue evidence="11">Leaf</tissue>
    </source>
</reference>
<evidence type="ECO:0000256" key="6">
    <source>
        <dbReference type="ARBA" id="ARBA00038129"/>
    </source>
</evidence>
<feature type="domain" description="Core Histone H2A/H2B/H3" evidence="8">
    <location>
        <begin position="60"/>
        <end position="108"/>
    </location>
</feature>
<dbReference type="InterPro" id="IPR013103">
    <property type="entry name" value="RVT_2"/>
</dbReference>
<evidence type="ECO:0000313" key="12">
    <source>
        <dbReference type="Proteomes" id="UP001172457"/>
    </source>
</evidence>
<dbReference type="Pfam" id="PF00808">
    <property type="entry name" value="CBFD_NFYB_HMF"/>
    <property type="match status" value="1"/>
</dbReference>
<evidence type="ECO:0000256" key="1">
    <source>
        <dbReference type="ARBA" id="ARBA00004123"/>
    </source>
</evidence>
<dbReference type="CDD" id="cd22908">
    <property type="entry name" value="HFD_NFYC-like"/>
    <property type="match status" value="2"/>
</dbReference>
<feature type="domain" description="Reverse transcriptase Ty1/copia-type" evidence="10">
    <location>
        <begin position="173"/>
        <end position="291"/>
    </location>
</feature>
<feature type="domain" description="Transcription factor CBF/NF-Y/archaeal histone" evidence="9">
    <location>
        <begin position="466"/>
        <end position="523"/>
    </location>
</feature>
<comment type="similarity">
    <text evidence="6">Belongs to the NFYC/HAP5 subunit family.</text>
</comment>
<dbReference type="GO" id="GO:0046982">
    <property type="term" value="F:protein heterodimerization activity"/>
    <property type="evidence" value="ECO:0007669"/>
    <property type="project" value="InterPro"/>
</dbReference>
<dbReference type="Pfam" id="PF00125">
    <property type="entry name" value="Histone"/>
    <property type="match status" value="1"/>
</dbReference>
<comment type="caution">
    <text evidence="11">The sequence shown here is derived from an EMBL/GenBank/DDBJ whole genome shotgun (WGS) entry which is preliminary data.</text>
</comment>
<evidence type="ECO:0000256" key="2">
    <source>
        <dbReference type="ARBA" id="ARBA00023015"/>
    </source>
</evidence>
<gene>
    <name evidence="11" type="ORF">OSB04_027830</name>
</gene>
<organism evidence="11 12">
    <name type="scientific">Centaurea solstitialis</name>
    <name type="common">yellow star-thistle</name>
    <dbReference type="NCBI Taxonomy" id="347529"/>
    <lineage>
        <taxon>Eukaryota</taxon>
        <taxon>Viridiplantae</taxon>
        <taxon>Streptophyta</taxon>
        <taxon>Embryophyta</taxon>
        <taxon>Tracheophyta</taxon>
        <taxon>Spermatophyta</taxon>
        <taxon>Magnoliopsida</taxon>
        <taxon>eudicotyledons</taxon>
        <taxon>Gunneridae</taxon>
        <taxon>Pentapetalae</taxon>
        <taxon>asterids</taxon>
        <taxon>campanulids</taxon>
        <taxon>Asterales</taxon>
        <taxon>Asteraceae</taxon>
        <taxon>Carduoideae</taxon>
        <taxon>Cardueae</taxon>
        <taxon>Centaureinae</taxon>
        <taxon>Centaurea</taxon>
    </lineage>
</organism>
<dbReference type="InterPro" id="IPR050568">
    <property type="entry name" value="Transcr_DNA_Rep_Reg"/>
</dbReference>
<dbReference type="PANTHER" id="PTHR10252">
    <property type="entry name" value="HISTONE-LIKE TRANSCRIPTION FACTOR CCAAT-RELATED"/>
    <property type="match status" value="1"/>
</dbReference>
<protein>
    <submittedName>
        <fullName evidence="11">Uncharacterized protein</fullName>
    </submittedName>
</protein>
<evidence type="ECO:0000259" key="9">
    <source>
        <dbReference type="Pfam" id="PF00808"/>
    </source>
</evidence>
<dbReference type="EMBL" id="JARYMX010000007">
    <property type="protein sequence ID" value="KAJ9541324.1"/>
    <property type="molecule type" value="Genomic_DNA"/>
</dbReference>
<dbReference type="SUPFAM" id="SSF47113">
    <property type="entry name" value="Histone-fold"/>
    <property type="match status" value="2"/>
</dbReference>
<keyword evidence="3" id="KW-0238">DNA-binding</keyword>
<evidence type="ECO:0000256" key="3">
    <source>
        <dbReference type="ARBA" id="ARBA00023125"/>
    </source>
</evidence>
<sequence>MDLQEHGQPQASNMMANVLQLPYATNPYDSTQISRVPGRGPIPSIGKNQEDHESRRGCEDVRMISAEAPIVFARACKMFILELTLRSWNHAEENKRRALQKNDIAAAITRTDIFDILVDIFLDKLGKLLLGECIVIDKRETFYLKVFLRISEFLPYDQMMTRLIMAGIVTSNEAPRAWFEKFSTTVISLGFSASNYDSGLFTRTTDAGAILLLLYVDDMIITGSDSAGITILKQSLSASFEMKDLGNLHYFLGLEVLSDSAGTYLCQAKYTSDLISRAGITDQKVVSTPLEPNLHLTQNAGPPLKDPTLYRQLVGSLVYLTVTRPDIAYAVHTVSQFMFAPCSDHYAAVLHILRYLKGTMFHGLYFSSTSFLILRGFFDADWDSDMTDRRSTTGFYFFLGDSLISWRNKKQSLTARSTTTHPTVAQLAQQQLAYQQIQQQQQQHLQSFWANQYQKIENVNDFKNHNLPLARIKKIMKVDEDVRMISAEAPIVLERACEMFILELTLRSWNHTEENKRRTLQKIGIVAAITRTDIFDFLVDIVPREDTKDEATTSMPTVTVPVAGPSDMFPYYYMSAQQSPQSGTPGMMPNKPTPLYGSWNLATITSAASITLGFIDAQE</sequence>
<accession>A0AA38W8N1</accession>
<dbReference type="PANTHER" id="PTHR10252:SF106">
    <property type="entry name" value="NUCLEAR TRANSCRIPTION FACTOR Y SUBUNIT C-3-RELATED"/>
    <property type="match status" value="1"/>
</dbReference>
<dbReference type="GO" id="GO:0000981">
    <property type="term" value="F:DNA-binding transcription factor activity, RNA polymerase II-specific"/>
    <property type="evidence" value="ECO:0007669"/>
    <property type="project" value="TreeGrafter"/>
</dbReference>
<dbReference type="InterPro" id="IPR007125">
    <property type="entry name" value="H2A/H2B/H3"/>
</dbReference>
<evidence type="ECO:0000256" key="7">
    <source>
        <dbReference type="SAM" id="MobiDB-lite"/>
    </source>
</evidence>
<evidence type="ECO:0000313" key="11">
    <source>
        <dbReference type="EMBL" id="KAJ9541324.1"/>
    </source>
</evidence>
<dbReference type="AlphaFoldDB" id="A0AA38W8N1"/>
<dbReference type="SUPFAM" id="SSF56672">
    <property type="entry name" value="DNA/RNA polymerases"/>
    <property type="match status" value="1"/>
</dbReference>
<dbReference type="CDD" id="cd09272">
    <property type="entry name" value="RNase_HI_RT_Ty1"/>
    <property type="match status" value="1"/>
</dbReference>
<dbReference type="InterPro" id="IPR043502">
    <property type="entry name" value="DNA/RNA_pol_sf"/>
</dbReference>
<evidence type="ECO:0000259" key="10">
    <source>
        <dbReference type="Pfam" id="PF07727"/>
    </source>
</evidence>
<dbReference type="Pfam" id="PF07727">
    <property type="entry name" value="RVT_2"/>
    <property type="match status" value="1"/>
</dbReference>
<name>A0AA38W8N1_9ASTR</name>
<keyword evidence="4" id="KW-0804">Transcription</keyword>